<dbReference type="GO" id="GO:0016787">
    <property type="term" value="F:hydrolase activity"/>
    <property type="evidence" value="ECO:0007669"/>
    <property type="project" value="UniProtKB-KW"/>
</dbReference>
<dbReference type="SUPFAM" id="SSF52540">
    <property type="entry name" value="P-loop containing nucleoside triphosphate hydrolases"/>
    <property type="match status" value="1"/>
</dbReference>
<dbReference type="GO" id="GO:0005524">
    <property type="term" value="F:ATP binding"/>
    <property type="evidence" value="ECO:0007669"/>
    <property type="project" value="UniProtKB-UniRule"/>
</dbReference>
<dbReference type="OrthoDB" id="7848262at2759"/>
<keyword evidence="2 4" id="KW-0378">Hydrolase</keyword>
<gene>
    <name evidence="7" type="ORF">ASIM_LOCUS5332</name>
</gene>
<dbReference type="PROSITE" id="PS00039">
    <property type="entry name" value="DEAD_ATP_HELICASE"/>
    <property type="match status" value="1"/>
</dbReference>
<keyword evidence="8" id="KW-1185">Reference proteome</keyword>
<evidence type="ECO:0000313" key="7">
    <source>
        <dbReference type="EMBL" id="VDK25338.1"/>
    </source>
</evidence>
<dbReference type="InterPro" id="IPR014001">
    <property type="entry name" value="Helicase_ATP-bd"/>
</dbReference>
<evidence type="ECO:0000256" key="4">
    <source>
        <dbReference type="RuleBase" id="RU365068"/>
    </source>
</evidence>
<evidence type="ECO:0000256" key="3">
    <source>
        <dbReference type="ARBA" id="ARBA00022840"/>
    </source>
</evidence>
<dbReference type="PANTHER" id="PTHR24031">
    <property type="entry name" value="RNA HELICASE"/>
    <property type="match status" value="1"/>
</dbReference>
<comment type="catalytic activity">
    <reaction evidence="4">
        <text>ATP + H2O = ADP + phosphate + H(+)</text>
        <dbReference type="Rhea" id="RHEA:13065"/>
        <dbReference type="ChEBI" id="CHEBI:15377"/>
        <dbReference type="ChEBI" id="CHEBI:15378"/>
        <dbReference type="ChEBI" id="CHEBI:30616"/>
        <dbReference type="ChEBI" id="CHEBI:43474"/>
        <dbReference type="ChEBI" id="CHEBI:456216"/>
        <dbReference type="EC" id="3.6.4.13"/>
    </reaction>
</comment>
<comment type="similarity">
    <text evidence="4">Belongs to the DEAD box helicase family.</text>
</comment>
<keyword evidence="4" id="KW-0694">RNA-binding</keyword>
<evidence type="ECO:0000256" key="1">
    <source>
        <dbReference type="ARBA" id="ARBA00022741"/>
    </source>
</evidence>
<feature type="domain" description="Helicase ATP-binding" evidence="6">
    <location>
        <begin position="1"/>
        <end position="139"/>
    </location>
</feature>
<accession>A0A0M3JD44</accession>
<evidence type="ECO:0000256" key="5">
    <source>
        <dbReference type="SAM" id="Phobius"/>
    </source>
</evidence>
<dbReference type="Gene3D" id="3.40.50.300">
    <property type="entry name" value="P-loop containing nucleotide triphosphate hydrolases"/>
    <property type="match status" value="1"/>
</dbReference>
<dbReference type="PROSITE" id="PS51192">
    <property type="entry name" value="HELICASE_ATP_BIND_1"/>
    <property type="match status" value="1"/>
</dbReference>
<dbReference type="WBParaSite" id="ASIM_0000553001-mRNA-1">
    <property type="protein sequence ID" value="ASIM_0000553001-mRNA-1"/>
    <property type="gene ID" value="ASIM_0000553001"/>
</dbReference>
<organism evidence="9">
    <name type="scientific">Anisakis simplex</name>
    <name type="common">Herring worm</name>
    <dbReference type="NCBI Taxonomy" id="6269"/>
    <lineage>
        <taxon>Eukaryota</taxon>
        <taxon>Metazoa</taxon>
        <taxon>Ecdysozoa</taxon>
        <taxon>Nematoda</taxon>
        <taxon>Chromadorea</taxon>
        <taxon>Rhabditida</taxon>
        <taxon>Spirurina</taxon>
        <taxon>Ascaridomorpha</taxon>
        <taxon>Ascaridoidea</taxon>
        <taxon>Anisakidae</taxon>
        <taxon>Anisakis</taxon>
        <taxon>Anisakis simplex complex</taxon>
    </lineage>
</organism>
<evidence type="ECO:0000256" key="2">
    <source>
        <dbReference type="ARBA" id="ARBA00022801"/>
    </source>
</evidence>
<dbReference type="SMART" id="SM00487">
    <property type="entry name" value="DEXDc"/>
    <property type="match status" value="1"/>
</dbReference>
<evidence type="ECO:0000259" key="6">
    <source>
        <dbReference type="PROSITE" id="PS51192"/>
    </source>
</evidence>
<dbReference type="EC" id="3.6.4.13" evidence="4"/>
<evidence type="ECO:0000313" key="9">
    <source>
        <dbReference type="WBParaSite" id="ASIM_0000553001-mRNA-1"/>
    </source>
</evidence>
<name>A0A0M3JD44_ANISI</name>
<keyword evidence="4" id="KW-0347">Helicase</keyword>
<dbReference type="InterPro" id="IPR011545">
    <property type="entry name" value="DEAD/DEAH_box_helicase_dom"/>
</dbReference>
<keyword evidence="5" id="KW-1133">Transmembrane helix</keyword>
<keyword evidence="5" id="KW-0472">Membrane</keyword>
<comment type="domain">
    <text evidence="4">The Q motif is unique to and characteristic of the DEAD box family of RNA helicases and controls ATP binding and hydrolysis.</text>
</comment>
<dbReference type="AlphaFoldDB" id="A0A0M3JD44"/>
<comment type="function">
    <text evidence="4">RNA helicase.</text>
</comment>
<proteinExistence type="inferred from homology"/>
<keyword evidence="3 4" id="KW-0067">ATP-binding</keyword>
<reference evidence="9" key="1">
    <citation type="submission" date="2017-02" db="UniProtKB">
        <authorList>
            <consortium name="WormBaseParasite"/>
        </authorList>
    </citation>
    <scope>IDENTIFICATION</scope>
</reference>
<dbReference type="GO" id="GO:0003724">
    <property type="term" value="F:RNA helicase activity"/>
    <property type="evidence" value="ECO:0007669"/>
    <property type="project" value="UniProtKB-EC"/>
</dbReference>
<dbReference type="InterPro" id="IPR000629">
    <property type="entry name" value="RNA-helicase_DEAD-box_CS"/>
</dbReference>
<dbReference type="GO" id="GO:0003723">
    <property type="term" value="F:RNA binding"/>
    <property type="evidence" value="ECO:0007669"/>
    <property type="project" value="UniProtKB-UniRule"/>
</dbReference>
<feature type="transmembrane region" description="Helical" evidence="5">
    <location>
        <begin position="134"/>
        <end position="157"/>
    </location>
</feature>
<dbReference type="EMBL" id="UYRR01010301">
    <property type="protein sequence ID" value="VDK25338.1"/>
    <property type="molecule type" value="Genomic_DNA"/>
</dbReference>
<keyword evidence="5" id="KW-0812">Transmembrane</keyword>
<protein>
    <recommendedName>
        <fullName evidence="4">ATP-dependent RNA helicase</fullName>
        <ecNumber evidence="4">3.6.4.13</ecNumber>
    </recommendedName>
</protein>
<reference evidence="7 8" key="2">
    <citation type="submission" date="2018-11" db="EMBL/GenBank/DDBJ databases">
        <authorList>
            <consortium name="Pathogen Informatics"/>
        </authorList>
    </citation>
    <scope>NUCLEOTIDE SEQUENCE [LARGE SCALE GENOMIC DNA]</scope>
</reference>
<evidence type="ECO:0000313" key="8">
    <source>
        <dbReference type="Proteomes" id="UP000267096"/>
    </source>
</evidence>
<dbReference type="InterPro" id="IPR027417">
    <property type="entry name" value="P-loop_NTPase"/>
</dbReference>
<keyword evidence="1 4" id="KW-0547">Nucleotide-binding</keyword>
<sequence>MIADILVQAKSGTGKTLVFALMALENLNAQLKKPQVMILAPTREIVMQISSTIRRLAPPVIHIGVFVGGNRSVAEDVKEIRKGVQIIVCTTGRICQLVNQDLISTNHIRLFVLDEADKLMEKDFQKDIKFVPSIAFLILIHFTIILEFCVIFLCCIFQNVYHSCHKRE</sequence>
<dbReference type="Proteomes" id="UP000267096">
    <property type="component" value="Unassembled WGS sequence"/>
</dbReference>
<dbReference type="Pfam" id="PF00270">
    <property type="entry name" value="DEAD"/>
    <property type="match status" value="1"/>
</dbReference>